<comment type="cofactor">
    <cofactor evidence="1 10">
        <name>a divalent metal cation</name>
        <dbReference type="ChEBI" id="CHEBI:60240"/>
    </cofactor>
</comment>
<dbReference type="GO" id="GO:0071025">
    <property type="term" value="P:RNA surveillance"/>
    <property type="evidence" value="ECO:0007669"/>
    <property type="project" value="InterPro"/>
</dbReference>
<dbReference type="InterPro" id="IPR005142">
    <property type="entry name" value="eRF1_3"/>
</dbReference>
<dbReference type="Pfam" id="PF26356">
    <property type="entry name" value="Pelota_N"/>
    <property type="match status" value="1"/>
</dbReference>
<comment type="similarity">
    <text evidence="3 10">Belongs to the eukaryotic release factor 1 family. Pelota subfamily.</text>
</comment>
<evidence type="ECO:0000256" key="2">
    <source>
        <dbReference type="ARBA" id="ARBA00004496"/>
    </source>
</evidence>
<dbReference type="GO" id="GO:0006412">
    <property type="term" value="P:translation"/>
    <property type="evidence" value="ECO:0007669"/>
    <property type="project" value="UniProtKB-ARBA"/>
</dbReference>
<dbReference type="Gene3D" id="2.30.30.870">
    <property type="entry name" value="Pelota, domain A"/>
    <property type="match status" value="1"/>
</dbReference>
<evidence type="ECO:0000256" key="10">
    <source>
        <dbReference type="RuleBase" id="RU362019"/>
    </source>
</evidence>
<keyword evidence="4 10" id="KW-0963">Cytoplasm</keyword>
<dbReference type="GO" id="GO:0032790">
    <property type="term" value="P:ribosome disassembly"/>
    <property type="evidence" value="ECO:0007669"/>
    <property type="project" value="TreeGrafter"/>
</dbReference>
<dbReference type="GO" id="GO:0070966">
    <property type="term" value="P:nuclear-transcribed mRNA catabolic process, no-go decay"/>
    <property type="evidence" value="ECO:0007669"/>
    <property type="project" value="InterPro"/>
</dbReference>
<dbReference type="InterPro" id="IPR042226">
    <property type="entry name" value="eFR1_2_sf"/>
</dbReference>
<dbReference type="Gene3D" id="3.30.420.60">
    <property type="entry name" value="eRF1 domain 2"/>
    <property type="match status" value="1"/>
</dbReference>
<dbReference type="PANTHER" id="PTHR10853:SF0">
    <property type="entry name" value="PROTEIN PELOTA HOMOLOG"/>
    <property type="match status" value="1"/>
</dbReference>
<dbReference type="GO" id="GO:1990533">
    <property type="term" value="C:Dom34-Hbs1 complex"/>
    <property type="evidence" value="ECO:0007669"/>
    <property type="project" value="EnsemblFungi"/>
</dbReference>
<protein>
    <recommendedName>
        <fullName evidence="10">Protein DOM34 homolog</fullName>
    </recommendedName>
</protein>
<dbReference type="GeneID" id="25032878"/>
<dbReference type="OMA" id="DDLWHLK"/>
<dbReference type="HOGENOM" id="CLU_023334_3_1_1"/>
<keyword evidence="6 10" id="KW-0479">Metal-binding</keyword>
<keyword evidence="8" id="KW-0469">Meiosis</keyword>
<comment type="subcellular location">
    <subcellularLocation>
        <location evidence="2 10">Cytoplasm</location>
    </subcellularLocation>
</comment>
<keyword evidence="9" id="KW-0131">Cell cycle</keyword>
<dbReference type="InterPro" id="IPR058547">
    <property type="entry name" value="Pelota_N"/>
</dbReference>
<evidence type="ECO:0000313" key="13">
    <source>
        <dbReference type="Proteomes" id="UP000016088"/>
    </source>
</evidence>
<dbReference type="FunFam" id="3.30.1330.30:FF:000008">
    <property type="entry name" value="Protein pelota homolog"/>
    <property type="match status" value="1"/>
</dbReference>
<evidence type="ECO:0000256" key="9">
    <source>
        <dbReference type="ARBA" id="ARBA00023306"/>
    </source>
</evidence>
<dbReference type="VEuPathDB" id="FungiDB:SOCG_03910"/>
<dbReference type="FunFam" id="2.30.30.870:FF:000001">
    <property type="entry name" value="Protein pelota homolog"/>
    <property type="match status" value="1"/>
</dbReference>
<evidence type="ECO:0000256" key="6">
    <source>
        <dbReference type="ARBA" id="ARBA00022723"/>
    </source>
</evidence>
<dbReference type="SUPFAM" id="SSF55315">
    <property type="entry name" value="L30e-like"/>
    <property type="match status" value="1"/>
</dbReference>
<evidence type="ECO:0000256" key="8">
    <source>
        <dbReference type="ARBA" id="ARBA00023254"/>
    </source>
</evidence>
<keyword evidence="13" id="KW-1185">Reference proteome</keyword>
<keyword evidence="5" id="KW-0132">Cell division</keyword>
<dbReference type="GO" id="GO:0046872">
    <property type="term" value="F:metal ion binding"/>
    <property type="evidence" value="ECO:0007669"/>
    <property type="project" value="UniProtKB-KW"/>
</dbReference>
<evidence type="ECO:0000256" key="1">
    <source>
        <dbReference type="ARBA" id="ARBA00001968"/>
    </source>
</evidence>
<name>S9PS33_SCHOY</name>
<dbReference type="SUPFAM" id="SSF53137">
    <property type="entry name" value="Translational machinery components"/>
    <property type="match status" value="1"/>
</dbReference>
<evidence type="ECO:0000313" key="12">
    <source>
        <dbReference type="EMBL" id="EPX71976.1"/>
    </source>
</evidence>
<dbReference type="InterPro" id="IPR038069">
    <property type="entry name" value="Pelota/DOM34_N"/>
</dbReference>
<dbReference type="GO" id="GO:0070481">
    <property type="term" value="P:nuclear-transcribed mRNA catabolic process, non-stop decay"/>
    <property type="evidence" value="ECO:0007669"/>
    <property type="project" value="InterPro"/>
</dbReference>
<dbReference type="Proteomes" id="UP000016088">
    <property type="component" value="Unassembled WGS sequence"/>
</dbReference>
<dbReference type="OrthoDB" id="10249111at2759"/>
<dbReference type="InterPro" id="IPR005140">
    <property type="entry name" value="eRF1_Pelota-like_N"/>
</dbReference>
<dbReference type="Pfam" id="PF03465">
    <property type="entry name" value="eRF1_3"/>
    <property type="match status" value="1"/>
</dbReference>
<dbReference type="PANTHER" id="PTHR10853">
    <property type="entry name" value="PELOTA"/>
    <property type="match status" value="1"/>
</dbReference>
<feature type="domain" description="eRF1/Pelota-like N-terminal" evidence="11">
    <location>
        <begin position="1"/>
        <end position="130"/>
    </location>
</feature>
<dbReference type="eggNOG" id="KOG2869">
    <property type="taxonomic scope" value="Eukaryota"/>
</dbReference>
<reference evidence="12 13" key="1">
    <citation type="journal article" date="2011" name="Science">
        <title>Comparative functional genomics of the fission yeasts.</title>
        <authorList>
            <person name="Rhind N."/>
            <person name="Chen Z."/>
            <person name="Yassour M."/>
            <person name="Thompson D.A."/>
            <person name="Haas B.J."/>
            <person name="Habib N."/>
            <person name="Wapinski I."/>
            <person name="Roy S."/>
            <person name="Lin M.F."/>
            <person name="Heiman D.I."/>
            <person name="Young S.K."/>
            <person name="Furuya K."/>
            <person name="Guo Y."/>
            <person name="Pidoux A."/>
            <person name="Chen H.M."/>
            <person name="Robbertse B."/>
            <person name="Goldberg J.M."/>
            <person name="Aoki K."/>
            <person name="Bayne E.H."/>
            <person name="Berlin A.M."/>
            <person name="Desjardins C.A."/>
            <person name="Dobbs E."/>
            <person name="Dukaj L."/>
            <person name="Fan L."/>
            <person name="FitzGerald M.G."/>
            <person name="French C."/>
            <person name="Gujja S."/>
            <person name="Hansen K."/>
            <person name="Keifenheim D."/>
            <person name="Levin J.Z."/>
            <person name="Mosher R.A."/>
            <person name="Mueller C.A."/>
            <person name="Pfiffner J."/>
            <person name="Priest M."/>
            <person name="Russ C."/>
            <person name="Smialowska A."/>
            <person name="Swoboda P."/>
            <person name="Sykes S.M."/>
            <person name="Vaughn M."/>
            <person name="Vengrova S."/>
            <person name="Yoder R."/>
            <person name="Zeng Q."/>
            <person name="Allshire R."/>
            <person name="Baulcombe D."/>
            <person name="Birren B.W."/>
            <person name="Brown W."/>
            <person name="Ekwall K."/>
            <person name="Kellis M."/>
            <person name="Leatherwood J."/>
            <person name="Levin H."/>
            <person name="Margalit H."/>
            <person name="Martienssen R."/>
            <person name="Nieduszynski C.A."/>
            <person name="Spatafora J.W."/>
            <person name="Friedman N."/>
            <person name="Dalgaard J.Z."/>
            <person name="Baumann P."/>
            <person name="Niki H."/>
            <person name="Regev A."/>
            <person name="Nusbaum C."/>
        </authorList>
    </citation>
    <scope>NUCLEOTIDE SEQUENCE [LARGE SCALE GENOMIC DNA]</scope>
    <source>
        <strain evidence="13">yFS286</strain>
    </source>
</reference>
<evidence type="ECO:0000256" key="5">
    <source>
        <dbReference type="ARBA" id="ARBA00022618"/>
    </source>
</evidence>
<keyword evidence="7" id="KW-0498">Mitosis</keyword>
<dbReference type="GO" id="GO:0030968">
    <property type="term" value="P:endoplasmic reticulum unfolded protein response"/>
    <property type="evidence" value="ECO:0007669"/>
    <property type="project" value="EnsemblFungi"/>
</dbReference>
<dbReference type="Pfam" id="PF03464">
    <property type="entry name" value="eRF1_2"/>
    <property type="match status" value="1"/>
</dbReference>
<dbReference type="InterPro" id="IPR005141">
    <property type="entry name" value="eRF1_2"/>
</dbReference>
<dbReference type="GO" id="GO:0030695">
    <property type="term" value="F:GTPase regulator activity"/>
    <property type="evidence" value="ECO:0007669"/>
    <property type="project" value="EnsemblFungi"/>
</dbReference>
<sequence>MRLVQKNVEKTGSGEITMYPEEPEDMWHLYNILQIGDQLKASTVRRVVKVGATGTTSNSREKMTLKVLIEATDFDTKAAELHIKGKTTEYHPLVRLGSYHTLDLELHRNFTLYKNEWDSFALDRVDAACNPSRNAEIGAVVLEEGIANVCLITDYMTIMRQRINQTIPRKRRGDSSAYQKGINKFYDTVFQAISTELDFEKLKVIILASPGFVAKGLYDYIMDMAVKLDLKHVFKAKEKFLILHSSTGHIHSLNEVLKSSVVESSLADTKYIQEIRVLNKFYQVMNDDDRRAWYGPKHVEKAFEIGAIGELLISDSLFRSSDIATRKKWVSLVDTLKETKSTVYIFSSLHESGKQLDLLSGIAAILTYPVEEEDIEEDIEEEENEDS</sequence>
<evidence type="ECO:0000256" key="4">
    <source>
        <dbReference type="ARBA" id="ARBA00022490"/>
    </source>
</evidence>
<dbReference type="RefSeq" id="XP_013019274.1">
    <property type="nucleotide sequence ID" value="XM_013163820.1"/>
</dbReference>
<dbReference type="NCBIfam" id="TIGR00111">
    <property type="entry name" value="pelota"/>
    <property type="match status" value="1"/>
</dbReference>
<dbReference type="InterPro" id="IPR004405">
    <property type="entry name" value="TF_pelota"/>
</dbReference>
<comment type="function">
    <text evidence="10">Component of the Dom34-Hbs1 complex, a complex that recognizes stalled ribosomes and triggers the No-Go Decay (NGD) pathway (PubMed:20890290). In the Dom34-Hbs1 complex, dom34 recognizes ribosomes stalled at the 3' end of an mRNA and engages stalled ribosomes by destabilizing mRNA in the mRNA channel. Following ribosome-binding, the Dom34-Hbs1 complex promotes the disassembly of stalled ribosomes, followed by degradation of damaged mRNAs as part of the NGD pathway.</text>
</comment>
<dbReference type="SUPFAM" id="SSF159065">
    <property type="entry name" value="Dom34/Pelota N-terminal domain-like"/>
    <property type="match status" value="1"/>
</dbReference>
<accession>S9PS33</accession>
<dbReference type="SMART" id="SM01194">
    <property type="entry name" value="eRF1_1"/>
    <property type="match status" value="1"/>
</dbReference>
<dbReference type="GO" id="GO:0005737">
    <property type="term" value="C:cytoplasm"/>
    <property type="evidence" value="ECO:0007669"/>
    <property type="project" value="UniProtKB-SubCell"/>
</dbReference>
<dbReference type="EMBL" id="KE503207">
    <property type="protein sequence ID" value="EPX71976.1"/>
    <property type="molecule type" value="Genomic_DNA"/>
</dbReference>
<dbReference type="InterPro" id="IPR029064">
    <property type="entry name" value="Ribosomal_eL30-like_sf"/>
</dbReference>
<evidence type="ECO:0000259" key="11">
    <source>
        <dbReference type="SMART" id="SM01194"/>
    </source>
</evidence>
<dbReference type="AlphaFoldDB" id="S9PS33"/>
<proteinExistence type="inferred from homology"/>
<dbReference type="GO" id="GO:0051301">
    <property type="term" value="P:cell division"/>
    <property type="evidence" value="ECO:0007669"/>
    <property type="project" value="UniProtKB-KW"/>
</dbReference>
<organism evidence="12 13">
    <name type="scientific">Schizosaccharomyces octosporus (strain yFS286)</name>
    <name type="common">Fission yeast</name>
    <name type="synonym">Octosporomyces octosporus</name>
    <dbReference type="NCBI Taxonomy" id="483514"/>
    <lineage>
        <taxon>Eukaryota</taxon>
        <taxon>Fungi</taxon>
        <taxon>Dikarya</taxon>
        <taxon>Ascomycota</taxon>
        <taxon>Taphrinomycotina</taxon>
        <taxon>Schizosaccharomycetes</taxon>
        <taxon>Schizosaccharomycetales</taxon>
        <taxon>Schizosaccharomycetaceae</taxon>
        <taxon>Schizosaccharomyces</taxon>
    </lineage>
</organism>
<dbReference type="GO" id="GO:0070651">
    <property type="term" value="P:nonfunctional rRNA decay"/>
    <property type="evidence" value="ECO:0007669"/>
    <property type="project" value="TreeGrafter"/>
</dbReference>
<dbReference type="GO" id="GO:0051321">
    <property type="term" value="P:meiotic cell cycle"/>
    <property type="evidence" value="ECO:0007669"/>
    <property type="project" value="UniProtKB-KW"/>
</dbReference>
<gene>
    <name evidence="12" type="ORF">SOCG_03910</name>
</gene>
<evidence type="ECO:0000256" key="7">
    <source>
        <dbReference type="ARBA" id="ARBA00022776"/>
    </source>
</evidence>
<evidence type="ECO:0000256" key="3">
    <source>
        <dbReference type="ARBA" id="ARBA00009504"/>
    </source>
</evidence>
<dbReference type="Gene3D" id="3.30.1330.30">
    <property type="match status" value="1"/>
</dbReference>
<dbReference type="FunFam" id="3.30.420.60:FF:000004">
    <property type="entry name" value="Protein DOM34 homolog"/>
    <property type="match status" value="1"/>
</dbReference>